<keyword evidence="1" id="KW-0472">Membrane</keyword>
<keyword evidence="1" id="KW-0812">Transmembrane</keyword>
<feature type="transmembrane region" description="Helical" evidence="1">
    <location>
        <begin position="297"/>
        <end position="317"/>
    </location>
</feature>
<evidence type="ECO:0000256" key="1">
    <source>
        <dbReference type="SAM" id="Phobius"/>
    </source>
</evidence>
<accession>A0A939G3C0</accession>
<dbReference type="Pfam" id="PF13387">
    <property type="entry name" value="Lnb_N"/>
    <property type="match status" value="1"/>
</dbReference>
<evidence type="ECO:0000313" key="5">
    <source>
        <dbReference type="Proteomes" id="UP000664795"/>
    </source>
</evidence>
<dbReference type="EMBL" id="JAFMYU010000002">
    <property type="protein sequence ID" value="MBO0929849.1"/>
    <property type="molecule type" value="Genomic_DNA"/>
</dbReference>
<keyword evidence="1" id="KW-1133">Transmembrane helix</keyword>
<feature type="domain" description="Lnb-like transmembrane" evidence="3">
    <location>
        <begin position="299"/>
        <end position="433"/>
    </location>
</feature>
<feature type="domain" description="Lnb N-terminal periplasmic" evidence="2">
    <location>
        <begin position="80"/>
        <end position="220"/>
    </location>
</feature>
<dbReference type="AlphaFoldDB" id="A0A939G3C0"/>
<name>A0A939G3C0_9BACT</name>
<feature type="transmembrane region" description="Helical" evidence="1">
    <location>
        <begin position="362"/>
        <end position="381"/>
    </location>
</feature>
<proteinExistence type="predicted"/>
<dbReference type="InterPro" id="IPR057436">
    <property type="entry name" value="5TMH_Lnb"/>
</dbReference>
<gene>
    <name evidence="4" type="ORF">J2I48_02540</name>
</gene>
<dbReference type="InterPro" id="IPR025178">
    <property type="entry name" value="Lnb_N"/>
</dbReference>
<feature type="transmembrane region" description="Helical" evidence="1">
    <location>
        <begin position="393"/>
        <end position="411"/>
    </location>
</feature>
<feature type="transmembrane region" description="Helical" evidence="1">
    <location>
        <begin position="337"/>
        <end position="356"/>
    </location>
</feature>
<dbReference type="Pfam" id="PF25221">
    <property type="entry name" value="5TMH_Lnb"/>
    <property type="match status" value="1"/>
</dbReference>
<evidence type="ECO:0000313" key="4">
    <source>
        <dbReference type="EMBL" id="MBO0929849.1"/>
    </source>
</evidence>
<reference evidence="4 5" key="1">
    <citation type="submission" date="2021-03" db="EMBL/GenBank/DDBJ databases">
        <title>Fibrella sp. HMF5036 genome sequencing and assembly.</title>
        <authorList>
            <person name="Kang H."/>
            <person name="Kim H."/>
            <person name="Bae S."/>
            <person name="Joh K."/>
        </authorList>
    </citation>
    <scope>NUCLEOTIDE SEQUENCE [LARGE SCALE GENOMIC DNA]</scope>
    <source>
        <strain evidence="4 5">HMF5036</strain>
    </source>
</reference>
<dbReference type="Proteomes" id="UP000664795">
    <property type="component" value="Unassembled WGS sequence"/>
</dbReference>
<protein>
    <submittedName>
        <fullName evidence="4">DUF4105 domain-containing protein</fullName>
    </submittedName>
</protein>
<evidence type="ECO:0000259" key="2">
    <source>
        <dbReference type="Pfam" id="PF13387"/>
    </source>
</evidence>
<sequence>MLTLLTARLQRALLPKANKARCKRAVSKVNIANADQLHQLGLLTTFLIIHCSLFIVHSSEAQALSPAARVSLITYGPGQDDISSVFGHTEIRISDPMTGFDRDYSYGGFDYRADLFVLKFLRGTLPYFIASHQLNQVAWYYQQNNRSIREQVLNLSASQRQRLLTALETNLLPQNREYRYKFYYDNCATRPRDMIDAAMGDSLVWSPTVKQPTKSYRAWMNDYLGAKPWERLGMNLAIGRPADKVTTGWESMYLPDNVFDQLANAQVRTTDGRLLPLVTQTQTLFEGQRLFKDTLPLVLYPDFVMLVLLVLVALLTWQQWNSNRLGLVTKGRWLDRLLFGFAGIWGWFLFLLWFATDHGVTTWNTTLLWMMPLHIPGVFWATSAKRHPYQAGMYFRITALLLFISLFLAPAPGFADELFIGILLVRALYRSWVRTDSRQLVAM</sequence>
<organism evidence="4 5">
    <name type="scientific">Fibrella aquatilis</name>
    <dbReference type="NCBI Taxonomy" id="2817059"/>
    <lineage>
        <taxon>Bacteria</taxon>
        <taxon>Pseudomonadati</taxon>
        <taxon>Bacteroidota</taxon>
        <taxon>Cytophagia</taxon>
        <taxon>Cytophagales</taxon>
        <taxon>Spirosomataceae</taxon>
        <taxon>Fibrella</taxon>
    </lineage>
</organism>
<comment type="caution">
    <text evidence="4">The sequence shown here is derived from an EMBL/GenBank/DDBJ whole genome shotgun (WGS) entry which is preliminary data.</text>
</comment>
<keyword evidence="5" id="KW-1185">Reference proteome</keyword>
<evidence type="ECO:0000259" key="3">
    <source>
        <dbReference type="Pfam" id="PF25221"/>
    </source>
</evidence>